<comment type="caution">
    <text evidence="1">The sequence shown here is derived from an EMBL/GenBank/DDBJ whole genome shotgun (WGS) entry which is preliminary data.</text>
</comment>
<accession>A0AAP5H4D8</accession>
<sequence length="224" mass="25066">MKSKSQKKLFIVGVTLALGIGASVYGLAATSANTSPSKDLVAAIGTDGIEGYIKTSDMNQDLPQTPEEAIQSMNAPKVDKYINLYDSDENIIGKFLLESSEDSNTAKEIDLKLAKHMLKESDRPALDILQENLIALVQHDHKLYRSGFVDDQLADAMDFYYGEQFQYKFSSIESIEKHASIKNQLHITVLGERLDTTTDSVEQVRMMYAIRQSEQGDWDIYTID</sequence>
<dbReference type="AlphaFoldDB" id="A0AAP5H4D8"/>
<reference evidence="1" key="1">
    <citation type="submission" date="2023-07" db="EMBL/GenBank/DDBJ databases">
        <title>Sorghum-associated microbial communities from plants grown in Nebraska, USA.</title>
        <authorList>
            <person name="Schachtman D."/>
        </authorList>
    </citation>
    <scope>NUCLEOTIDE SEQUENCE</scope>
    <source>
        <strain evidence="1">BE80</strain>
    </source>
</reference>
<name>A0AAP5H4D8_PAEAM</name>
<dbReference type="RefSeq" id="WP_310140927.1">
    <property type="nucleotide sequence ID" value="NZ_JAVDTR010000008.1"/>
</dbReference>
<protein>
    <submittedName>
        <fullName evidence="1">Uncharacterized protein</fullName>
    </submittedName>
</protein>
<gene>
    <name evidence="1" type="ORF">J2W91_003011</name>
</gene>
<evidence type="ECO:0000313" key="1">
    <source>
        <dbReference type="EMBL" id="MDR6724543.1"/>
    </source>
</evidence>
<dbReference type="Proteomes" id="UP001254832">
    <property type="component" value="Unassembled WGS sequence"/>
</dbReference>
<organism evidence="1 2">
    <name type="scientific">Paenibacillus amylolyticus</name>
    <dbReference type="NCBI Taxonomy" id="1451"/>
    <lineage>
        <taxon>Bacteria</taxon>
        <taxon>Bacillati</taxon>
        <taxon>Bacillota</taxon>
        <taxon>Bacilli</taxon>
        <taxon>Bacillales</taxon>
        <taxon>Paenibacillaceae</taxon>
        <taxon>Paenibacillus</taxon>
    </lineage>
</organism>
<dbReference type="EMBL" id="JAVDTR010000008">
    <property type="protein sequence ID" value="MDR6724543.1"/>
    <property type="molecule type" value="Genomic_DNA"/>
</dbReference>
<proteinExistence type="predicted"/>
<evidence type="ECO:0000313" key="2">
    <source>
        <dbReference type="Proteomes" id="UP001254832"/>
    </source>
</evidence>